<dbReference type="KEGG" id="cgob:115010954"/>
<dbReference type="EC" id="3.2.1.-" evidence="6"/>
<sequence>MFQCRKQKYRKDLWTLVCLSVQVGNHIDKKWVAQDAGIGAGVDSYFEYLVKGAIMLQDEELLSMFLEYDRAIQNYTRFDDWYLWVQMHKGTVSMPVFQSLEAFWPGLQSLLGNLDSAVRTFQNYYSVWRQFGGLPEFYSIPQGYTVEREGYPLRPGVTPQTQGRKTHTHDSGHNGAVLVLTLPLRHEVAALRR</sequence>
<name>A0A6J2Q258_COTGO</name>
<dbReference type="Pfam" id="PF01532">
    <property type="entry name" value="Glyco_hydro_47"/>
    <property type="match status" value="1"/>
</dbReference>
<keyword evidence="7" id="KW-1185">Reference proteome</keyword>
<dbReference type="InterPro" id="IPR044674">
    <property type="entry name" value="EDEM1/2/3"/>
</dbReference>
<evidence type="ECO:0000313" key="7">
    <source>
        <dbReference type="Proteomes" id="UP000504630"/>
    </source>
</evidence>
<dbReference type="AlphaFoldDB" id="A0A6J2Q258"/>
<keyword evidence="6" id="KW-0326">Glycosidase</keyword>
<dbReference type="GeneID" id="115010954"/>
<dbReference type="SUPFAM" id="SSF48225">
    <property type="entry name" value="Seven-hairpin glycosidases"/>
    <property type="match status" value="1"/>
</dbReference>
<reference evidence="8" key="1">
    <citation type="submission" date="2025-08" db="UniProtKB">
        <authorList>
            <consortium name="RefSeq"/>
        </authorList>
    </citation>
    <scope>IDENTIFICATION</scope>
</reference>
<dbReference type="OrthoDB" id="8118055at2759"/>
<dbReference type="GO" id="GO:1904380">
    <property type="term" value="P:endoplasmic reticulum mannose trimming"/>
    <property type="evidence" value="ECO:0007669"/>
    <property type="project" value="InterPro"/>
</dbReference>
<comment type="subcellular location">
    <subcellularLocation>
        <location evidence="1">Endoplasmic reticulum</location>
    </subcellularLocation>
</comment>
<keyword evidence="3" id="KW-0256">Endoplasmic reticulum</keyword>
<evidence type="ECO:0000256" key="4">
    <source>
        <dbReference type="ARBA" id="ARBA00023180"/>
    </source>
</evidence>
<keyword evidence="6" id="KW-0378">Hydrolase</keyword>
<dbReference type="InterPro" id="IPR036026">
    <property type="entry name" value="Seven-hairpin_glycosidases"/>
</dbReference>
<dbReference type="InParanoid" id="A0A6J2Q258"/>
<dbReference type="Proteomes" id="UP000504630">
    <property type="component" value="Chromosome 7"/>
</dbReference>
<dbReference type="PANTHER" id="PTHR45679:SF6">
    <property type="entry name" value="ER DEGRADATION-ENHANCING ALPHA-MANNOSIDASE-LIKE PROTEIN 2"/>
    <property type="match status" value="1"/>
</dbReference>
<evidence type="ECO:0000313" key="8">
    <source>
        <dbReference type="RefSeq" id="XP_029291744.1"/>
    </source>
</evidence>
<dbReference type="GO" id="GO:0005509">
    <property type="term" value="F:calcium ion binding"/>
    <property type="evidence" value="ECO:0007669"/>
    <property type="project" value="InterPro"/>
</dbReference>
<dbReference type="PANTHER" id="PTHR45679">
    <property type="entry name" value="ER DEGRADATION-ENHANCING ALPHA-MANNOSIDASE-LIKE PROTEIN 2"/>
    <property type="match status" value="1"/>
</dbReference>
<dbReference type="InterPro" id="IPR001382">
    <property type="entry name" value="Glyco_hydro_47"/>
</dbReference>
<dbReference type="GO" id="GO:0016020">
    <property type="term" value="C:membrane"/>
    <property type="evidence" value="ECO:0007669"/>
    <property type="project" value="InterPro"/>
</dbReference>
<dbReference type="Gene3D" id="1.50.10.10">
    <property type="match status" value="1"/>
</dbReference>
<keyword evidence="4" id="KW-0325">Glycoprotein</keyword>
<dbReference type="InterPro" id="IPR012341">
    <property type="entry name" value="6hp_glycosidase-like_sf"/>
</dbReference>
<evidence type="ECO:0000256" key="5">
    <source>
        <dbReference type="ARBA" id="ARBA00023230"/>
    </source>
</evidence>
<protein>
    <recommendedName>
        <fullName evidence="6">alpha-1,2-Mannosidase</fullName>
        <ecNumber evidence="6">3.2.1.-</ecNumber>
    </recommendedName>
</protein>
<dbReference type="PRINTS" id="PR00747">
    <property type="entry name" value="GLYHDRLASE47"/>
</dbReference>
<organism evidence="7 8">
    <name type="scientific">Cottoperca gobio</name>
    <name type="common">Frogmouth</name>
    <name type="synonym">Aphritis gobio</name>
    <dbReference type="NCBI Taxonomy" id="56716"/>
    <lineage>
        <taxon>Eukaryota</taxon>
        <taxon>Metazoa</taxon>
        <taxon>Chordata</taxon>
        <taxon>Craniata</taxon>
        <taxon>Vertebrata</taxon>
        <taxon>Euteleostomi</taxon>
        <taxon>Actinopterygii</taxon>
        <taxon>Neopterygii</taxon>
        <taxon>Teleostei</taxon>
        <taxon>Neoteleostei</taxon>
        <taxon>Acanthomorphata</taxon>
        <taxon>Eupercaria</taxon>
        <taxon>Perciformes</taxon>
        <taxon>Notothenioidei</taxon>
        <taxon>Bovichtidae</taxon>
        <taxon>Cottoperca</taxon>
    </lineage>
</organism>
<dbReference type="GO" id="GO:0006986">
    <property type="term" value="P:response to unfolded protein"/>
    <property type="evidence" value="ECO:0007669"/>
    <property type="project" value="UniProtKB-KW"/>
</dbReference>
<dbReference type="GO" id="GO:0005975">
    <property type="term" value="P:carbohydrate metabolic process"/>
    <property type="evidence" value="ECO:0007669"/>
    <property type="project" value="InterPro"/>
</dbReference>
<dbReference type="RefSeq" id="XP_029291744.1">
    <property type="nucleotide sequence ID" value="XM_029435884.1"/>
</dbReference>
<dbReference type="GO" id="GO:0004571">
    <property type="term" value="F:mannosyl-oligosaccharide 1,2-alpha-mannosidase activity"/>
    <property type="evidence" value="ECO:0007669"/>
    <property type="project" value="InterPro"/>
</dbReference>
<evidence type="ECO:0000256" key="3">
    <source>
        <dbReference type="ARBA" id="ARBA00022824"/>
    </source>
</evidence>
<keyword evidence="5" id="KW-0834">Unfolded protein response</keyword>
<gene>
    <name evidence="8" type="primary">LOC115010954</name>
</gene>
<evidence type="ECO:0000256" key="1">
    <source>
        <dbReference type="ARBA" id="ARBA00004240"/>
    </source>
</evidence>
<comment type="similarity">
    <text evidence="2 6">Belongs to the glycosyl hydrolase 47 family.</text>
</comment>
<proteinExistence type="inferred from homology"/>
<accession>A0A6J2Q258</accession>
<evidence type="ECO:0000256" key="2">
    <source>
        <dbReference type="ARBA" id="ARBA00007658"/>
    </source>
</evidence>
<dbReference type="GO" id="GO:0044322">
    <property type="term" value="C:endoplasmic reticulum quality control compartment"/>
    <property type="evidence" value="ECO:0007669"/>
    <property type="project" value="GOC"/>
</dbReference>
<evidence type="ECO:0000256" key="6">
    <source>
        <dbReference type="RuleBase" id="RU361193"/>
    </source>
</evidence>